<dbReference type="EMBL" id="CP019948">
    <property type="protein sequence ID" value="ARN83120.1"/>
    <property type="molecule type" value="Genomic_DNA"/>
</dbReference>
<evidence type="ECO:0000313" key="3">
    <source>
        <dbReference type="Proteomes" id="UP000193978"/>
    </source>
</evidence>
<dbReference type="AlphaFoldDB" id="A0A1W6MZX6"/>
<dbReference type="Proteomes" id="UP000193978">
    <property type="component" value="Chromosome"/>
</dbReference>
<dbReference type="Pfam" id="PF13569">
    <property type="entry name" value="DUF4132"/>
    <property type="match status" value="1"/>
</dbReference>
<dbReference type="InterPro" id="IPR025406">
    <property type="entry name" value="DUF4132"/>
</dbReference>
<dbReference type="STRING" id="655015.B1812_20845"/>
<gene>
    <name evidence="2" type="ORF">B1812_20845</name>
</gene>
<accession>A0A1W6MZX6</accession>
<protein>
    <recommendedName>
        <fullName evidence="1">DUF4132 domain-containing protein</fullName>
    </recommendedName>
</protein>
<reference evidence="2 3" key="1">
    <citation type="submission" date="2017-02" db="EMBL/GenBank/DDBJ databases">
        <authorList>
            <person name="Peterson S.W."/>
        </authorList>
    </citation>
    <scope>NUCLEOTIDE SEQUENCE [LARGE SCALE GENOMIC DNA]</scope>
    <source>
        <strain evidence="2 3">S285</strain>
    </source>
</reference>
<proteinExistence type="predicted"/>
<dbReference type="RefSeq" id="WP_085773272.1">
    <property type="nucleotide sequence ID" value="NZ_AP027149.1"/>
</dbReference>
<name>A0A1W6MZX6_9HYPH</name>
<organism evidence="2 3">
    <name type="scientific">Methylocystis bryophila</name>
    <dbReference type="NCBI Taxonomy" id="655015"/>
    <lineage>
        <taxon>Bacteria</taxon>
        <taxon>Pseudomonadati</taxon>
        <taxon>Pseudomonadota</taxon>
        <taxon>Alphaproteobacteria</taxon>
        <taxon>Hyphomicrobiales</taxon>
        <taxon>Methylocystaceae</taxon>
        <taxon>Methylocystis</taxon>
    </lineage>
</organism>
<evidence type="ECO:0000313" key="2">
    <source>
        <dbReference type="EMBL" id="ARN83120.1"/>
    </source>
</evidence>
<keyword evidence="3" id="KW-1185">Reference proteome</keyword>
<evidence type="ECO:0000259" key="1">
    <source>
        <dbReference type="Pfam" id="PF13569"/>
    </source>
</evidence>
<dbReference type="OrthoDB" id="8859114at2"/>
<dbReference type="KEGG" id="mbry:B1812_20845"/>
<feature type="domain" description="DUF4132" evidence="1">
    <location>
        <begin position="377"/>
        <end position="530"/>
    </location>
</feature>
<sequence length="717" mass="78496">MVSKSILDIRPETIKLINRMAGTASSRSPCDGEAVDVSWIDPLALGDLWAAAHATERWQDHRPVDSPAADAARAVLQLGDKMAPMFRASACGDYLDLLARTAERDPDRAADRAATYPWQKACFALRRCIELSSYELGAPAERFLAAWDHHVMPHLAVALARLVDPACEARVLDRLAADLAHSPLLVDELRSAALLDLPANILLADIAYPDLGTSDEAMADDRQSLSDCSAYAVFAEVGLKRAAERLRKIHAFELPYASDKAFTLAESAVIARLARVALARDEAWLPPVLDELFHKVALAPTAARTAPSQSVAIALGHAVEAFPTPETVATLREVIRTTRHAGVVKRLRRNLHGAERGLAGRPEIALRLPLDQPISKSQLTTLARSMEAGLALGVELDYEDWRVRLAEHPYARDLTASLVWLILDPDGSSVAALCKREDGRSALWDVAGATVSPTTRCRVTLWHPRHASAAERDTWRDRLAALKIKQPFKQVFREHYVAPREELSDTRTAMFAGHVVAVTPFLGLARRERWLVGDSCLTRSFGAWTATLNLADPVYPGCGGETTTQTISVRALGENKPSRLSAVPSATLSEILRAVDLLVSASGFAVTEAEADRGSDARLRRLAETPLGAMAQMRKEALQRMLRGLDGVRFEARHLCVGAYAIHLSTGRVTRDGDPIAVELPKDPDRAARPWLPYDEKLLETIYWTAIEIALRLKAQG</sequence>